<proteinExistence type="predicted"/>
<reference evidence="1" key="1">
    <citation type="submission" date="2021-02" db="EMBL/GenBank/DDBJ databases">
        <authorList>
            <person name="Nieuwenhuis M."/>
            <person name="Van De Peppel L.J.J."/>
        </authorList>
    </citation>
    <scope>NUCLEOTIDE SEQUENCE</scope>
    <source>
        <strain evidence="1">D49</strain>
    </source>
</reference>
<gene>
    <name evidence="1" type="ORF">H0H81_009993</name>
</gene>
<keyword evidence="2" id="KW-1185">Reference proteome</keyword>
<comment type="caution">
    <text evidence="1">The sequence shown here is derived from an EMBL/GenBank/DDBJ whole genome shotgun (WGS) entry which is preliminary data.</text>
</comment>
<dbReference type="AlphaFoldDB" id="A0A9P7FPM0"/>
<organism evidence="1 2">
    <name type="scientific">Sphagnurus paluster</name>
    <dbReference type="NCBI Taxonomy" id="117069"/>
    <lineage>
        <taxon>Eukaryota</taxon>
        <taxon>Fungi</taxon>
        <taxon>Dikarya</taxon>
        <taxon>Basidiomycota</taxon>
        <taxon>Agaricomycotina</taxon>
        <taxon>Agaricomycetes</taxon>
        <taxon>Agaricomycetidae</taxon>
        <taxon>Agaricales</taxon>
        <taxon>Tricholomatineae</taxon>
        <taxon>Lyophyllaceae</taxon>
        <taxon>Sphagnurus</taxon>
    </lineage>
</organism>
<name>A0A9P7FPM0_9AGAR</name>
<accession>A0A9P7FPM0</accession>
<reference evidence="1" key="2">
    <citation type="submission" date="2021-10" db="EMBL/GenBank/DDBJ databases">
        <title>Phylogenomics reveals ancestral predisposition of the termite-cultivated fungus Termitomyces towards a domesticated lifestyle.</title>
        <authorList>
            <person name="Auxier B."/>
            <person name="Grum-Grzhimaylo A."/>
            <person name="Cardenas M.E."/>
            <person name="Lodge J.D."/>
            <person name="Laessoe T."/>
            <person name="Pedersen O."/>
            <person name="Smith M.E."/>
            <person name="Kuyper T.W."/>
            <person name="Franco-Molano E.A."/>
            <person name="Baroni T.J."/>
            <person name="Aanen D.K."/>
        </authorList>
    </citation>
    <scope>NUCLEOTIDE SEQUENCE</scope>
    <source>
        <strain evidence="1">D49</strain>
    </source>
</reference>
<dbReference type="SUPFAM" id="SSF51197">
    <property type="entry name" value="Clavaminate synthase-like"/>
    <property type="match status" value="1"/>
</dbReference>
<dbReference type="PANTHER" id="PTHR12461">
    <property type="entry name" value="HYPOXIA-INDUCIBLE FACTOR 1 ALPHA INHIBITOR-RELATED"/>
    <property type="match status" value="1"/>
</dbReference>
<protein>
    <recommendedName>
        <fullName evidence="3">JmjC domain-containing protein</fullName>
    </recommendedName>
</protein>
<dbReference type="Gene3D" id="2.60.120.650">
    <property type="entry name" value="Cupin"/>
    <property type="match status" value="1"/>
</dbReference>
<dbReference type="PANTHER" id="PTHR12461:SF94">
    <property type="entry name" value="JMJC DOMAIN-CONTAINING PROTEIN"/>
    <property type="match status" value="1"/>
</dbReference>
<evidence type="ECO:0000313" key="1">
    <source>
        <dbReference type="EMBL" id="KAG5635828.1"/>
    </source>
</evidence>
<evidence type="ECO:0008006" key="3">
    <source>
        <dbReference type="Google" id="ProtNLM"/>
    </source>
</evidence>
<dbReference type="EMBL" id="JABCKI010006017">
    <property type="protein sequence ID" value="KAG5635828.1"/>
    <property type="molecule type" value="Genomic_DNA"/>
</dbReference>
<evidence type="ECO:0000313" key="2">
    <source>
        <dbReference type="Proteomes" id="UP000717328"/>
    </source>
</evidence>
<dbReference type="Proteomes" id="UP000717328">
    <property type="component" value="Unassembled WGS sequence"/>
</dbReference>
<sequence>MTDHPWRSAAYLRSVAGPGRIVPVEVGDDYRQSDWTQELMGWDDFVASLHLNDQPPPRPQKKTMYLAQHNLLVQFPSLQADIIVPDYVYASIPPPEFADYRPPGNEEQLVINMWLGPEGTVSPAHTSLVSRLS</sequence>
<dbReference type="OrthoDB" id="47172at2759"/>